<dbReference type="EMBL" id="QSAJ01000034">
    <property type="protein sequence ID" value="RGW51100.1"/>
    <property type="molecule type" value="Genomic_DNA"/>
</dbReference>
<dbReference type="Proteomes" id="UP000266376">
    <property type="component" value="Unassembled WGS sequence"/>
</dbReference>
<dbReference type="AlphaFoldDB" id="A0A395XLG9"/>
<keyword evidence="2" id="KW-0812">Transmembrane</keyword>
<dbReference type="InterPro" id="IPR043765">
    <property type="entry name" value="DUF5711"/>
</dbReference>
<reference evidence="3 4" key="1">
    <citation type="submission" date="2018-08" db="EMBL/GenBank/DDBJ databases">
        <title>A genome reference for cultivated species of the human gut microbiota.</title>
        <authorList>
            <person name="Zou Y."/>
            <person name="Xue W."/>
            <person name="Luo G."/>
        </authorList>
    </citation>
    <scope>NUCLEOTIDE SEQUENCE [LARGE SCALE GENOMIC DNA]</scope>
    <source>
        <strain evidence="3 4">AF12-11</strain>
    </source>
</reference>
<organism evidence="3 4">
    <name type="scientific">Dorea formicigenerans</name>
    <dbReference type="NCBI Taxonomy" id="39486"/>
    <lineage>
        <taxon>Bacteria</taxon>
        <taxon>Bacillati</taxon>
        <taxon>Bacillota</taxon>
        <taxon>Clostridia</taxon>
        <taxon>Lachnospirales</taxon>
        <taxon>Lachnospiraceae</taxon>
        <taxon>Dorea</taxon>
    </lineage>
</organism>
<evidence type="ECO:0008006" key="5">
    <source>
        <dbReference type="Google" id="ProtNLM"/>
    </source>
</evidence>
<proteinExistence type="predicted"/>
<feature type="coiled-coil region" evidence="1">
    <location>
        <begin position="21"/>
        <end position="48"/>
    </location>
</feature>
<sequence>MNRKNKDLRVVRDSEDVDKLVRRIMDNTEDEETQMAQLEEQVKAHKKKIRIRILVVVILIVAASVGIYLFIHLQTYTNVRVANTYPEAGSTDSNYKEFSEGVLRYSRDGMAYLSQQGEEKWNQAYQIKAPTVVAGDDCAIIFDKGGNDVVIFQKDGVKGEIHTTLPIEKATVSSQGIVCAVLKDSSSPKIVCYDTAGNILVEHKTSLTGTGYPMDVAISSDAEVMQVTYLYTQDGSVTSRVVYYNFGSAGEQETDHQVTLEEYKGTLMAEGFFMNQKISAVVGDNMLTIYQGESVPKETSQIKIDKEIKSVFHDNKYIGLVLKNEGKGGYELRLYNTSGKQTLSKDFTGDYGNVKLSGGQVIMYDGNNCSIFLKSGIQKFEGEIETNIREIFPTMGVNKYIVINANGMENVRLVK</sequence>
<keyword evidence="1" id="KW-0175">Coiled coil</keyword>
<evidence type="ECO:0000313" key="3">
    <source>
        <dbReference type="EMBL" id="RGW51100.1"/>
    </source>
</evidence>
<name>A0A395XLG9_9FIRM</name>
<keyword evidence="2" id="KW-0472">Membrane</keyword>
<accession>A0A395XLG9</accession>
<gene>
    <name evidence="3" type="ORF">DWV67_12365</name>
</gene>
<keyword evidence="2" id="KW-1133">Transmembrane helix</keyword>
<feature type="transmembrane region" description="Helical" evidence="2">
    <location>
        <begin position="53"/>
        <end position="71"/>
    </location>
</feature>
<evidence type="ECO:0000256" key="1">
    <source>
        <dbReference type="SAM" id="Coils"/>
    </source>
</evidence>
<protein>
    <recommendedName>
        <fullName evidence="5">WD40 repeat domain-containing protein</fullName>
    </recommendedName>
</protein>
<comment type="caution">
    <text evidence="3">The sequence shown here is derived from an EMBL/GenBank/DDBJ whole genome shotgun (WGS) entry which is preliminary data.</text>
</comment>
<evidence type="ECO:0000313" key="4">
    <source>
        <dbReference type="Proteomes" id="UP000266376"/>
    </source>
</evidence>
<dbReference type="Pfam" id="PF18975">
    <property type="entry name" value="DUF5711"/>
    <property type="match status" value="1"/>
</dbReference>
<evidence type="ECO:0000256" key="2">
    <source>
        <dbReference type="SAM" id="Phobius"/>
    </source>
</evidence>